<dbReference type="PANTHER" id="PTHR32361:SF23">
    <property type="entry name" value="FERRIC-CHELATE REDUCTASE"/>
    <property type="match status" value="1"/>
</dbReference>
<dbReference type="GO" id="GO:0015677">
    <property type="term" value="P:copper ion import"/>
    <property type="evidence" value="ECO:0007669"/>
    <property type="project" value="TreeGrafter"/>
</dbReference>
<dbReference type="InterPro" id="IPR039261">
    <property type="entry name" value="FNR_nucleotide-bd"/>
</dbReference>
<organism evidence="4 5">
    <name type="scientific">[Candida] railenensis</name>
    <dbReference type="NCBI Taxonomy" id="45579"/>
    <lineage>
        <taxon>Eukaryota</taxon>
        <taxon>Fungi</taxon>
        <taxon>Dikarya</taxon>
        <taxon>Ascomycota</taxon>
        <taxon>Saccharomycotina</taxon>
        <taxon>Pichiomycetes</taxon>
        <taxon>Debaryomycetaceae</taxon>
        <taxon>Kurtzmaniella</taxon>
    </lineage>
</organism>
<dbReference type="PANTHER" id="PTHR32361">
    <property type="entry name" value="FERRIC/CUPRIC REDUCTASE TRANSMEMBRANE COMPONENT"/>
    <property type="match status" value="1"/>
</dbReference>
<reference evidence="4" key="1">
    <citation type="submission" date="2022-03" db="EMBL/GenBank/DDBJ databases">
        <authorList>
            <person name="Legras J.-L."/>
            <person name="Devillers H."/>
            <person name="Grondin C."/>
        </authorList>
    </citation>
    <scope>NUCLEOTIDE SEQUENCE</scope>
    <source>
        <strain evidence="4">CLIB 1423</strain>
    </source>
</reference>
<comment type="caution">
    <text evidence="4">The sequence shown here is derived from an EMBL/GenBank/DDBJ whole genome shotgun (WGS) entry which is preliminary data.</text>
</comment>
<dbReference type="OrthoDB" id="17725at2759"/>
<dbReference type="AlphaFoldDB" id="A0A9P0QPB2"/>
<dbReference type="GO" id="GO:0000293">
    <property type="term" value="F:ferric-chelate reductase activity"/>
    <property type="evidence" value="ECO:0007669"/>
    <property type="project" value="TreeGrafter"/>
</dbReference>
<keyword evidence="5" id="KW-1185">Reference proteome</keyword>
<dbReference type="Pfam" id="PF08030">
    <property type="entry name" value="NAD_binding_6"/>
    <property type="match status" value="1"/>
</dbReference>
<dbReference type="SUPFAM" id="SSF52343">
    <property type="entry name" value="Ferredoxin reductase-like, C-terminal NADP-linked domain"/>
    <property type="match status" value="1"/>
</dbReference>
<dbReference type="GO" id="GO:0006879">
    <property type="term" value="P:intracellular iron ion homeostasis"/>
    <property type="evidence" value="ECO:0007669"/>
    <property type="project" value="TreeGrafter"/>
</dbReference>
<protein>
    <recommendedName>
        <fullName evidence="3">Ferric reductase NAD binding domain-containing protein</fullName>
    </recommendedName>
</protein>
<sequence>MPMKGLTRKLYEELDETIATKKKVFLDGPYGGSSRDPLSFDNLTMISTGSGVTATLPFLQFAVRSIVKHKELSEYIVLKDIHFVWIIRSEETIEWVREELDRAIQAAAEYVTIDIYIVNAQDKAIESIGDRGKHEVISEITEKGSETSSTNIDTVPLMTKSINIHHEKPNISQIMEESRRYLKRKNMIVSCGSTSMRREVCRSVAGLQSMVFNSDIHKSQHTIEEVFLHTEAFGW</sequence>
<dbReference type="CDD" id="cd06186">
    <property type="entry name" value="NOX_Duox_like_FAD_NADP"/>
    <property type="match status" value="1"/>
</dbReference>
<evidence type="ECO:0000259" key="3">
    <source>
        <dbReference type="Pfam" id="PF08030"/>
    </source>
</evidence>
<dbReference type="GO" id="GO:0006826">
    <property type="term" value="P:iron ion transport"/>
    <property type="evidence" value="ECO:0007669"/>
    <property type="project" value="TreeGrafter"/>
</dbReference>
<dbReference type="InterPro" id="IPR013121">
    <property type="entry name" value="Fe_red_NAD-bd_6"/>
</dbReference>
<dbReference type="InterPro" id="IPR051410">
    <property type="entry name" value="Ferric/Cupric_Reductase"/>
</dbReference>
<evidence type="ECO:0000313" key="5">
    <source>
        <dbReference type="Proteomes" id="UP000837801"/>
    </source>
</evidence>
<evidence type="ECO:0000256" key="1">
    <source>
        <dbReference type="ARBA" id="ARBA00022448"/>
    </source>
</evidence>
<feature type="domain" description="Ferric reductase NAD binding" evidence="3">
    <location>
        <begin position="40"/>
        <end position="204"/>
    </location>
</feature>
<proteinExistence type="predicted"/>
<evidence type="ECO:0000313" key="4">
    <source>
        <dbReference type="EMBL" id="CAH2352415.1"/>
    </source>
</evidence>
<keyword evidence="1" id="KW-0813">Transport</keyword>
<dbReference type="Proteomes" id="UP000837801">
    <property type="component" value="Unassembled WGS sequence"/>
</dbReference>
<accession>A0A9P0QPB2</accession>
<gene>
    <name evidence="4" type="ORF">CLIB1423_06S05930</name>
</gene>
<keyword evidence="2" id="KW-0560">Oxidoreductase</keyword>
<dbReference type="Gene3D" id="3.40.50.80">
    <property type="entry name" value="Nucleotide-binding domain of ferredoxin-NADP reductase (FNR) module"/>
    <property type="match status" value="1"/>
</dbReference>
<dbReference type="EMBL" id="CAKXYY010000006">
    <property type="protein sequence ID" value="CAH2352415.1"/>
    <property type="molecule type" value="Genomic_DNA"/>
</dbReference>
<evidence type="ECO:0000256" key="2">
    <source>
        <dbReference type="ARBA" id="ARBA00023002"/>
    </source>
</evidence>
<name>A0A9P0QPB2_9ASCO</name>
<dbReference type="GO" id="GO:0005886">
    <property type="term" value="C:plasma membrane"/>
    <property type="evidence" value="ECO:0007669"/>
    <property type="project" value="TreeGrafter"/>
</dbReference>